<dbReference type="NCBIfam" id="NF009888">
    <property type="entry name" value="PRK13348.1"/>
    <property type="match status" value="1"/>
</dbReference>
<keyword evidence="2" id="KW-0805">Transcription regulation</keyword>
<dbReference type="PANTHER" id="PTHR30579:SF2">
    <property type="entry name" value="HTH-TYPE TRANSCRIPTIONAL REGULATOR ARGP"/>
    <property type="match status" value="1"/>
</dbReference>
<dbReference type="AlphaFoldDB" id="A0A0U3Q538"/>
<sequence length="300" mass="32930">MKMFQFEQLRTFAAVVDEGTLEAAARSLYVTPSAISQRLKAMEDAAGQILLQRTNPARPTPAGEAILRFARQVRQLEWDAQQELGESRHRPTAPIPLVVNADSLSTWFMPALAGLPADLGACFELRREDEQHSTQLLRTGSVMAAVTATPEPVQGCSVEPLGSLRYRAVASPGYLRHWWPDGPELVAGSQAPVVDFDRKDDLQDGFFRTMTGAELTAPRHYVPSSAEFAQAIRLGLGWGLLPEQQCLADLRSGALVELASASPVDVSLYWQRWKIDSPVLNQLTAAVRETASRELRQPGA</sequence>
<dbReference type="EMBL" id="CP013747">
    <property type="protein sequence ID" value="ALV41742.1"/>
    <property type="molecule type" value="Genomic_DNA"/>
</dbReference>
<dbReference type="GO" id="GO:0003700">
    <property type="term" value="F:DNA-binding transcription factor activity"/>
    <property type="evidence" value="ECO:0007669"/>
    <property type="project" value="InterPro"/>
</dbReference>
<dbReference type="Proteomes" id="UP000065151">
    <property type="component" value="Chromosome"/>
</dbReference>
<dbReference type="SUPFAM" id="SSF46785">
    <property type="entry name" value="Winged helix' DNA-binding domain"/>
    <property type="match status" value="1"/>
</dbReference>
<evidence type="ECO:0000256" key="4">
    <source>
        <dbReference type="ARBA" id="ARBA00023159"/>
    </source>
</evidence>
<accession>A0A0U3Q538</accession>
<dbReference type="InterPro" id="IPR036388">
    <property type="entry name" value="WH-like_DNA-bd_sf"/>
</dbReference>
<comment type="similarity">
    <text evidence="1">Belongs to the LysR transcriptional regulatory family.</text>
</comment>
<dbReference type="PANTHER" id="PTHR30579">
    <property type="entry name" value="TRANSCRIPTIONAL REGULATOR"/>
    <property type="match status" value="1"/>
</dbReference>
<dbReference type="NCBIfam" id="TIGR03298">
    <property type="entry name" value="argP"/>
    <property type="match status" value="1"/>
</dbReference>
<evidence type="ECO:0000256" key="5">
    <source>
        <dbReference type="ARBA" id="ARBA00023163"/>
    </source>
</evidence>
<name>A0A0U3Q538_9MICC</name>
<dbReference type="Pfam" id="PF03466">
    <property type="entry name" value="LysR_substrate"/>
    <property type="match status" value="1"/>
</dbReference>
<protein>
    <submittedName>
        <fullName evidence="7">Chromosome replication initiation inhibitor protein</fullName>
    </submittedName>
</protein>
<dbReference type="InterPro" id="IPR017685">
    <property type="entry name" value="ArgP"/>
</dbReference>
<keyword evidence="4" id="KW-0010">Activator</keyword>
<evidence type="ECO:0000259" key="6">
    <source>
        <dbReference type="PROSITE" id="PS50931"/>
    </source>
</evidence>
<dbReference type="GO" id="GO:0003677">
    <property type="term" value="F:DNA binding"/>
    <property type="evidence" value="ECO:0007669"/>
    <property type="project" value="UniProtKB-KW"/>
</dbReference>
<keyword evidence="5" id="KW-0804">Transcription</keyword>
<evidence type="ECO:0000256" key="2">
    <source>
        <dbReference type="ARBA" id="ARBA00023015"/>
    </source>
</evidence>
<feature type="domain" description="HTH lysR-type" evidence="6">
    <location>
        <begin position="4"/>
        <end position="60"/>
    </location>
</feature>
<dbReference type="Gene3D" id="1.10.10.10">
    <property type="entry name" value="Winged helix-like DNA-binding domain superfamily/Winged helix DNA-binding domain"/>
    <property type="match status" value="1"/>
</dbReference>
<dbReference type="PROSITE" id="PS50931">
    <property type="entry name" value="HTH_LYSR"/>
    <property type="match status" value="1"/>
</dbReference>
<dbReference type="InterPro" id="IPR036390">
    <property type="entry name" value="WH_DNA-bd_sf"/>
</dbReference>
<dbReference type="InterPro" id="IPR005119">
    <property type="entry name" value="LysR_subst-bd"/>
</dbReference>
<dbReference type="Pfam" id="PF00126">
    <property type="entry name" value="HTH_1"/>
    <property type="match status" value="1"/>
</dbReference>
<dbReference type="RefSeq" id="WP_058930867.1">
    <property type="nucleotide sequence ID" value="NZ_CP013747.1"/>
</dbReference>
<evidence type="ECO:0000313" key="7">
    <source>
        <dbReference type="EMBL" id="ALV41742.1"/>
    </source>
</evidence>
<dbReference type="InterPro" id="IPR000847">
    <property type="entry name" value="LysR_HTH_N"/>
</dbReference>
<dbReference type="STRING" id="121292.AU252_11750"/>
<evidence type="ECO:0000256" key="3">
    <source>
        <dbReference type="ARBA" id="ARBA00023125"/>
    </source>
</evidence>
<gene>
    <name evidence="7" type="ORF">AU252_11750</name>
</gene>
<organism evidence="7">
    <name type="scientific">Pseudarthrobacter sulfonivorans</name>
    <dbReference type="NCBI Taxonomy" id="121292"/>
    <lineage>
        <taxon>Bacteria</taxon>
        <taxon>Bacillati</taxon>
        <taxon>Actinomycetota</taxon>
        <taxon>Actinomycetes</taxon>
        <taxon>Micrococcales</taxon>
        <taxon>Micrococcaceae</taxon>
        <taxon>Pseudarthrobacter</taxon>
    </lineage>
</organism>
<reference evidence="7 8" key="1">
    <citation type="submission" date="2015-12" db="EMBL/GenBank/DDBJ databases">
        <authorList>
            <person name="Shamseldin A."/>
            <person name="Moawad H."/>
            <person name="Abd El-Rahim W.M."/>
            <person name="Sadowsky M.J."/>
        </authorList>
    </citation>
    <scope>NUCLEOTIDE SEQUENCE [LARGE SCALE GENOMIC DNA]</scope>
    <source>
        <strain evidence="7 8">Ar51</strain>
    </source>
</reference>
<dbReference type="Gene3D" id="3.40.190.290">
    <property type="match status" value="1"/>
</dbReference>
<evidence type="ECO:0000256" key="1">
    <source>
        <dbReference type="ARBA" id="ARBA00009437"/>
    </source>
</evidence>
<dbReference type="InterPro" id="IPR050176">
    <property type="entry name" value="LTTR"/>
</dbReference>
<keyword evidence="3" id="KW-0238">DNA-binding</keyword>
<proteinExistence type="inferred from homology"/>
<evidence type="ECO:0000313" key="8">
    <source>
        <dbReference type="Proteomes" id="UP000065151"/>
    </source>
</evidence>
<dbReference type="NCBIfam" id="NF002964">
    <property type="entry name" value="PRK03635.1"/>
    <property type="match status" value="1"/>
</dbReference>
<dbReference type="SUPFAM" id="SSF53850">
    <property type="entry name" value="Periplasmic binding protein-like II"/>
    <property type="match status" value="1"/>
</dbReference>
<dbReference type="KEGG" id="psul:AU252_11750"/>